<reference evidence="2" key="1">
    <citation type="submission" date="2022-11" db="EMBL/GenBank/DDBJ databases">
        <title>Lacrimispora xylanolytica sy1, complete genome.</title>
        <authorList>
            <person name="Choi S."/>
        </authorList>
    </citation>
    <scope>NUCLEOTIDE SEQUENCE</scope>
    <source>
        <strain evidence="2">Sy1</strain>
    </source>
</reference>
<dbReference type="Pfam" id="PF00583">
    <property type="entry name" value="Acetyltransf_1"/>
    <property type="match status" value="1"/>
</dbReference>
<proteinExistence type="predicted"/>
<dbReference type="CDD" id="cd04301">
    <property type="entry name" value="NAT_SF"/>
    <property type="match status" value="1"/>
</dbReference>
<feature type="domain" description="N-acetyltransferase" evidence="1">
    <location>
        <begin position="105"/>
        <end position="255"/>
    </location>
</feature>
<dbReference type="PROSITE" id="PS51186">
    <property type="entry name" value="GNAT"/>
    <property type="match status" value="1"/>
</dbReference>
<accession>A0ABY7AH81</accession>
<evidence type="ECO:0000313" key="3">
    <source>
        <dbReference type="Proteomes" id="UP001163115"/>
    </source>
</evidence>
<dbReference type="EMBL" id="CP113524">
    <property type="protein sequence ID" value="WAJ25714.1"/>
    <property type="molecule type" value="Genomic_DNA"/>
</dbReference>
<dbReference type="Proteomes" id="UP001163115">
    <property type="component" value="Chromosome"/>
</dbReference>
<evidence type="ECO:0000313" key="2">
    <source>
        <dbReference type="EMBL" id="WAJ25714.1"/>
    </source>
</evidence>
<evidence type="ECO:0000259" key="1">
    <source>
        <dbReference type="PROSITE" id="PS51186"/>
    </source>
</evidence>
<gene>
    <name evidence="2" type="ORF">OW255_09460</name>
</gene>
<keyword evidence="3" id="KW-1185">Reference proteome</keyword>
<dbReference type="Gene3D" id="3.40.630.30">
    <property type="match status" value="1"/>
</dbReference>
<sequence length="255" mass="28831">MKNEEILEIAMHQSAIDSNCSRNDFMRSENKVVLSAQNANARRYLKLPFSCDLTSYGNNVVASVSEELKEIVKEYIEKYGAPHCFETPNLHILMEKLKPFDCNVCFMAEYFLPDMNSLNSISCGYETKVMNPDEFSAYYLSNWSNALSERNKERDKLAVGAFHKGRLIGLAACSADCDTMWQIGIDVLPEYRNQGIGASLTSKLAIQILERDIVPFYCCAWSNIKSVRNAIKSGFRPAWVQVTVKENGFIAGMNR</sequence>
<protein>
    <submittedName>
        <fullName evidence="2">GNAT family N-acetyltransferase</fullName>
    </submittedName>
</protein>
<name>A0ABY7AH81_9FIRM</name>
<dbReference type="InterPro" id="IPR000182">
    <property type="entry name" value="GNAT_dom"/>
</dbReference>
<dbReference type="RefSeq" id="WP_024836161.1">
    <property type="nucleotide sequence ID" value="NZ_CP113524.1"/>
</dbReference>
<dbReference type="SUPFAM" id="SSF55729">
    <property type="entry name" value="Acyl-CoA N-acyltransferases (Nat)"/>
    <property type="match status" value="1"/>
</dbReference>
<organism evidence="2 3">
    <name type="scientific">Lacrimispora xylanolytica</name>
    <dbReference type="NCBI Taxonomy" id="29375"/>
    <lineage>
        <taxon>Bacteria</taxon>
        <taxon>Bacillati</taxon>
        <taxon>Bacillota</taxon>
        <taxon>Clostridia</taxon>
        <taxon>Lachnospirales</taxon>
        <taxon>Lachnospiraceae</taxon>
        <taxon>Lacrimispora</taxon>
    </lineage>
</organism>
<dbReference type="InterPro" id="IPR016181">
    <property type="entry name" value="Acyl_CoA_acyltransferase"/>
</dbReference>